<evidence type="ECO:0000313" key="3">
    <source>
        <dbReference type="Proteomes" id="UP000095287"/>
    </source>
</evidence>
<name>A0A1I7YUZ2_9BILA</name>
<feature type="compositionally biased region" description="Basic and acidic residues" evidence="1">
    <location>
        <begin position="75"/>
        <end position="92"/>
    </location>
</feature>
<feature type="signal peptide" evidence="2">
    <location>
        <begin position="1"/>
        <end position="19"/>
    </location>
</feature>
<sequence>MCEIGCFFAVSAISVFVFAIFNEPNNKRCPTEAGRSVGFGEVDRITLAGSGIKPLNGFQSKRSFRNEGGSTPSSSDDHRNHHCSSAKEKVRS</sequence>
<organism evidence="3 4">
    <name type="scientific">Steinernema glaseri</name>
    <dbReference type="NCBI Taxonomy" id="37863"/>
    <lineage>
        <taxon>Eukaryota</taxon>
        <taxon>Metazoa</taxon>
        <taxon>Ecdysozoa</taxon>
        <taxon>Nematoda</taxon>
        <taxon>Chromadorea</taxon>
        <taxon>Rhabditida</taxon>
        <taxon>Tylenchina</taxon>
        <taxon>Panagrolaimomorpha</taxon>
        <taxon>Strongyloidoidea</taxon>
        <taxon>Steinernematidae</taxon>
        <taxon>Steinernema</taxon>
    </lineage>
</organism>
<accession>A0A1I7YUZ2</accession>
<dbReference type="WBParaSite" id="L893_g19780.t1">
    <property type="protein sequence ID" value="L893_g19780.t1"/>
    <property type="gene ID" value="L893_g19780"/>
</dbReference>
<evidence type="ECO:0000256" key="2">
    <source>
        <dbReference type="SAM" id="SignalP"/>
    </source>
</evidence>
<evidence type="ECO:0000256" key="1">
    <source>
        <dbReference type="SAM" id="MobiDB-lite"/>
    </source>
</evidence>
<dbReference type="AlphaFoldDB" id="A0A1I7YUZ2"/>
<feature type="chain" id="PRO_5009312628" evidence="2">
    <location>
        <begin position="20"/>
        <end position="92"/>
    </location>
</feature>
<keyword evidence="2" id="KW-0732">Signal</keyword>
<reference evidence="4" key="1">
    <citation type="submission" date="2016-11" db="UniProtKB">
        <authorList>
            <consortium name="WormBaseParasite"/>
        </authorList>
    </citation>
    <scope>IDENTIFICATION</scope>
</reference>
<evidence type="ECO:0000313" key="4">
    <source>
        <dbReference type="WBParaSite" id="L893_g19780.t1"/>
    </source>
</evidence>
<dbReference type="Proteomes" id="UP000095287">
    <property type="component" value="Unplaced"/>
</dbReference>
<keyword evidence="3" id="KW-1185">Reference proteome</keyword>
<proteinExistence type="predicted"/>
<feature type="region of interest" description="Disordered" evidence="1">
    <location>
        <begin position="53"/>
        <end position="92"/>
    </location>
</feature>
<protein>
    <submittedName>
        <fullName evidence="4">Transmembrane protein</fullName>
    </submittedName>
</protein>